<dbReference type="RefSeq" id="WP_094983521.1">
    <property type="nucleotide sequence ID" value="NZ_NHNI01000001.1"/>
</dbReference>
<keyword evidence="3" id="KW-1185">Reference proteome</keyword>
<name>A0A266Q8H1_9GAMM</name>
<comment type="caution">
    <text evidence="2">The sequence shown here is derived from an EMBL/GenBank/DDBJ whole genome shotgun (WGS) entry which is preliminary data.</text>
</comment>
<reference evidence="3" key="1">
    <citation type="submission" date="2017-05" db="EMBL/GenBank/DDBJ databases">
        <authorList>
            <person name="Barney B.M."/>
        </authorList>
    </citation>
    <scope>NUCLEOTIDE SEQUENCE [LARGE SCALE GENOMIC DNA]</scope>
    <source>
        <strain evidence="3">PSBB022</strain>
    </source>
</reference>
<organism evidence="2 3">
    <name type="scientific">Cellvibrio mixtus</name>
    <dbReference type="NCBI Taxonomy" id="39650"/>
    <lineage>
        <taxon>Bacteria</taxon>
        <taxon>Pseudomonadati</taxon>
        <taxon>Pseudomonadota</taxon>
        <taxon>Gammaproteobacteria</taxon>
        <taxon>Cellvibrionales</taxon>
        <taxon>Cellvibrionaceae</taxon>
        <taxon>Cellvibrio</taxon>
    </lineage>
</organism>
<protein>
    <recommendedName>
        <fullName evidence="4">Serine/threonine protein kinase</fullName>
    </recommendedName>
</protein>
<dbReference type="EMBL" id="NHNI01000001">
    <property type="protein sequence ID" value="OZY85659.1"/>
    <property type="molecule type" value="Genomic_DNA"/>
</dbReference>
<evidence type="ECO:0000313" key="2">
    <source>
        <dbReference type="EMBL" id="OZY85659.1"/>
    </source>
</evidence>
<evidence type="ECO:0000256" key="1">
    <source>
        <dbReference type="SAM" id="SignalP"/>
    </source>
</evidence>
<keyword evidence="1" id="KW-0732">Signal</keyword>
<sequence length="553" mass="57430">MKLKNIFALNVLAAALTACGGGDINLNPSNTVTDSNNNTTNNNGASSSSAVSNPCASYELGGQKVQGILNGANCTYGVTFVSDTRPLTTDLEIPALPNGGVHIFQDSLFVGEDVDANAIAAGVKVPAAGAGPILTIKAGAKLAFSNPVDYVRIARGSQIFAEGTKEAPIVFSATKDLIEKTATEGDRGLWGGVQILGQGLTNKCTDPTNCHITSEGRPGTYGGNNNEESSGVLRYVVVKHAGYEVVDGNELNGITFYAVGSGTKVEYVQTYSTRDDGFEMFGGAVNLKHVVAVNVADDSFDFADGYVGNIQFALAIHTSGANRCIEGDNTGEGRADGILPMTHPRISNHTCITSGVDTNQGTFPTSKGDSEGPLLREGTQFELYNSIITSNAPGMASNECFEQDDTEGPETVDAMEAGISVVKSTLVACSEAIKTGKVDPSNAGFNAKTWFTTAGNNNVVIDSSVTGGLPATVIKDLATNPRAYITAPVFSDGNTTAITVPVFDVTTLSQNQSTTTAPVAGSNDFFDAVNFIGAVSAENDWVSGWTVGLTTSN</sequence>
<evidence type="ECO:0008006" key="4">
    <source>
        <dbReference type="Google" id="ProtNLM"/>
    </source>
</evidence>
<gene>
    <name evidence="2" type="ORF">CBP51_00980</name>
</gene>
<dbReference type="PROSITE" id="PS51257">
    <property type="entry name" value="PROKAR_LIPOPROTEIN"/>
    <property type="match status" value="1"/>
</dbReference>
<feature type="chain" id="PRO_5013057344" description="Serine/threonine protein kinase" evidence="1">
    <location>
        <begin position="21"/>
        <end position="553"/>
    </location>
</feature>
<feature type="signal peptide" evidence="1">
    <location>
        <begin position="1"/>
        <end position="20"/>
    </location>
</feature>
<proteinExistence type="predicted"/>
<accession>A0A266Q8H1</accession>
<dbReference type="PANTHER" id="PTHR41339">
    <property type="entry name" value="LIPL48"/>
    <property type="match status" value="1"/>
</dbReference>
<dbReference type="Proteomes" id="UP000216101">
    <property type="component" value="Unassembled WGS sequence"/>
</dbReference>
<dbReference type="AlphaFoldDB" id="A0A266Q8H1"/>
<dbReference type="PANTHER" id="PTHR41339:SF1">
    <property type="entry name" value="SECRETED PROTEIN"/>
    <property type="match status" value="1"/>
</dbReference>
<evidence type="ECO:0000313" key="3">
    <source>
        <dbReference type="Proteomes" id="UP000216101"/>
    </source>
</evidence>